<reference evidence="2" key="1">
    <citation type="submission" date="2021-12" db="EMBL/GenBank/DDBJ databases">
        <title>Discovery of the Pendulisporaceae a myxobacterial family with distinct sporulation behavior and unique specialized metabolism.</title>
        <authorList>
            <person name="Garcia R."/>
            <person name="Popoff A."/>
            <person name="Bader C.D."/>
            <person name="Loehr J."/>
            <person name="Walesch S."/>
            <person name="Walt C."/>
            <person name="Boldt J."/>
            <person name="Bunk B."/>
            <person name="Haeckl F.J.F.P.J."/>
            <person name="Gunesch A.P."/>
            <person name="Birkelbach J."/>
            <person name="Nuebel U."/>
            <person name="Pietschmann T."/>
            <person name="Bach T."/>
            <person name="Mueller R."/>
        </authorList>
    </citation>
    <scope>NUCLEOTIDE SEQUENCE</scope>
    <source>
        <strain evidence="2">MSr11367</strain>
    </source>
</reference>
<evidence type="ECO:0000313" key="2">
    <source>
        <dbReference type="EMBL" id="WXB00931.1"/>
    </source>
</evidence>
<feature type="domain" description="SnoaL-like" evidence="1">
    <location>
        <begin position="8"/>
        <end position="120"/>
    </location>
</feature>
<dbReference type="InterPro" id="IPR037401">
    <property type="entry name" value="SnoaL-like"/>
</dbReference>
<dbReference type="Gene3D" id="3.10.450.50">
    <property type="match status" value="1"/>
</dbReference>
<proteinExistence type="predicted"/>
<sequence>MIDPKALIQDYFDCIEQGDEARLLSMLHPGVVQQELPNRLNPNGVEYDLAGMIEAFRRGTKVLFSQKYEIKNMVAQGDTMALEVAWSGTLAVAVGSRAPGDVLRASFAVFIEFRDGQIFRQRNYDCFEPF</sequence>
<evidence type="ECO:0000259" key="1">
    <source>
        <dbReference type="Pfam" id="PF12680"/>
    </source>
</evidence>
<dbReference type="Pfam" id="PF12680">
    <property type="entry name" value="SnoaL_2"/>
    <property type="match status" value="1"/>
</dbReference>
<keyword evidence="3" id="KW-1185">Reference proteome</keyword>
<organism evidence="2 3">
    <name type="scientific">Pendulispora rubella</name>
    <dbReference type="NCBI Taxonomy" id="2741070"/>
    <lineage>
        <taxon>Bacteria</taxon>
        <taxon>Pseudomonadati</taxon>
        <taxon>Myxococcota</taxon>
        <taxon>Myxococcia</taxon>
        <taxon>Myxococcales</taxon>
        <taxon>Sorangiineae</taxon>
        <taxon>Pendulisporaceae</taxon>
        <taxon>Pendulispora</taxon>
    </lineage>
</organism>
<name>A0ABZ2KTP1_9BACT</name>
<dbReference type="Proteomes" id="UP001374803">
    <property type="component" value="Chromosome"/>
</dbReference>
<dbReference type="SUPFAM" id="SSF54427">
    <property type="entry name" value="NTF2-like"/>
    <property type="match status" value="1"/>
</dbReference>
<dbReference type="RefSeq" id="WP_394830534.1">
    <property type="nucleotide sequence ID" value="NZ_CP089929.1"/>
</dbReference>
<dbReference type="EMBL" id="CP089983">
    <property type="protein sequence ID" value="WXB00931.1"/>
    <property type="molecule type" value="Genomic_DNA"/>
</dbReference>
<protein>
    <submittedName>
        <fullName evidence="2">Nuclear transport factor 2 family protein</fullName>
    </submittedName>
</protein>
<evidence type="ECO:0000313" key="3">
    <source>
        <dbReference type="Proteomes" id="UP001374803"/>
    </source>
</evidence>
<gene>
    <name evidence="2" type="ORF">LVJ94_28915</name>
</gene>
<dbReference type="InterPro" id="IPR032710">
    <property type="entry name" value="NTF2-like_dom_sf"/>
</dbReference>
<accession>A0ABZ2KTP1</accession>